<accession>A0A931CUK4</accession>
<organism evidence="1 2">
    <name type="scientific">Arthrobacter terrae</name>
    <dbReference type="NCBI Taxonomy" id="2935737"/>
    <lineage>
        <taxon>Bacteria</taxon>
        <taxon>Bacillati</taxon>
        <taxon>Actinomycetota</taxon>
        <taxon>Actinomycetes</taxon>
        <taxon>Micrococcales</taxon>
        <taxon>Micrococcaceae</taxon>
        <taxon>Arthrobacter</taxon>
    </lineage>
</organism>
<sequence length="95" mass="9888">MAGSFELVDASDGGYRIKMLGGGGSLLAVSMSYPSKAAAVRGIEVLREIGGTGLVRDHSCGTESATCEDDQTADARIAVRNRTPPLHSHLSTGWP</sequence>
<dbReference type="EMBL" id="JADNYM010000026">
    <property type="protein sequence ID" value="MBG0741211.1"/>
    <property type="molecule type" value="Genomic_DNA"/>
</dbReference>
<dbReference type="SUPFAM" id="SSF160113">
    <property type="entry name" value="YegP-like"/>
    <property type="match status" value="1"/>
</dbReference>
<dbReference type="Proteomes" id="UP000655366">
    <property type="component" value="Unassembled WGS sequence"/>
</dbReference>
<protein>
    <recommendedName>
        <fullName evidence="3">DUF1508 domain-containing protein</fullName>
    </recommendedName>
</protein>
<evidence type="ECO:0000313" key="2">
    <source>
        <dbReference type="Proteomes" id="UP000655366"/>
    </source>
</evidence>
<reference evidence="1 2" key="1">
    <citation type="submission" date="2020-11" db="EMBL/GenBank/DDBJ databases">
        <title>Arthrobacter antarcticus sp. nov., isolated from Antarctic Soil.</title>
        <authorList>
            <person name="Li J."/>
        </authorList>
    </citation>
    <scope>NUCLEOTIDE SEQUENCE [LARGE SCALE GENOMIC DNA]</scope>
    <source>
        <strain evidence="1 2">Z1-20</strain>
    </source>
</reference>
<dbReference type="Gene3D" id="2.30.29.80">
    <property type="match status" value="1"/>
</dbReference>
<keyword evidence="2" id="KW-1185">Reference proteome</keyword>
<name>A0A931CUK4_9MICC</name>
<dbReference type="AlphaFoldDB" id="A0A931CUK4"/>
<dbReference type="InterPro" id="IPR036913">
    <property type="entry name" value="YegP-like_sf"/>
</dbReference>
<evidence type="ECO:0000313" key="1">
    <source>
        <dbReference type="EMBL" id="MBG0741211.1"/>
    </source>
</evidence>
<comment type="caution">
    <text evidence="1">The sequence shown here is derived from an EMBL/GenBank/DDBJ whole genome shotgun (WGS) entry which is preliminary data.</text>
</comment>
<gene>
    <name evidence="1" type="ORF">IV500_17735</name>
</gene>
<proteinExistence type="predicted"/>
<dbReference type="RefSeq" id="WP_196398143.1">
    <property type="nucleotide sequence ID" value="NZ_JADNYM010000026.1"/>
</dbReference>
<evidence type="ECO:0008006" key="3">
    <source>
        <dbReference type="Google" id="ProtNLM"/>
    </source>
</evidence>